<organism evidence="2 3">
    <name type="scientific">Ganoderma sinense ZZ0214-1</name>
    <dbReference type="NCBI Taxonomy" id="1077348"/>
    <lineage>
        <taxon>Eukaryota</taxon>
        <taxon>Fungi</taxon>
        <taxon>Dikarya</taxon>
        <taxon>Basidiomycota</taxon>
        <taxon>Agaricomycotina</taxon>
        <taxon>Agaricomycetes</taxon>
        <taxon>Polyporales</taxon>
        <taxon>Polyporaceae</taxon>
        <taxon>Ganoderma</taxon>
    </lineage>
</organism>
<dbReference type="OrthoDB" id="2749676at2759"/>
<comment type="caution">
    <text evidence="2">The sequence shown here is derived from an EMBL/GenBank/DDBJ whole genome shotgun (WGS) entry which is preliminary data.</text>
</comment>
<proteinExistence type="predicted"/>
<keyword evidence="1" id="KW-0732">Signal</keyword>
<feature type="signal peptide" evidence="1">
    <location>
        <begin position="1"/>
        <end position="23"/>
    </location>
</feature>
<name>A0A2G8SRM8_9APHY</name>
<sequence>MRASILSPLAAVVLAALAATVSAQSPPQFTAAFTGQFNVSAGYNTAGPFGTRRHHAMDGGTLSNATTGEVVADILSFSDNGIVTDSGLSFPALIIPLVWRADEHFASVSTSGVRNESGGTPYSWQYAHVETDSPTYSWMNGKFFIVQVDSVSSTVRNFTMYEETSSNMPASS</sequence>
<accession>A0A2G8SRM8</accession>
<keyword evidence="3" id="KW-1185">Reference proteome</keyword>
<feature type="chain" id="PRO_5013896766" evidence="1">
    <location>
        <begin position="24"/>
        <end position="172"/>
    </location>
</feature>
<dbReference type="Proteomes" id="UP000230002">
    <property type="component" value="Unassembled WGS sequence"/>
</dbReference>
<dbReference type="Gene3D" id="2.40.160.20">
    <property type="match status" value="1"/>
</dbReference>
<gene>
    <name evidence="2" type="ORF">GSI_00092</name>
</gene>
<dbReference type="EMBL" id="AYKW01000001">
    <property type="protein sequence ID" value="PIL36404.1"/>
    <property type="molecule type" value="Genomic_DNA"/>
</dbReference>
<reference evidence="2 3" key="1">
    <citation type="journal article" date="2015" name="Sci. Rep.">
        <title>Chromosome-level genome map provides insights into diverse defense mechanisms in the medicinal fungus Ganoderma sinense.</title>
        <authorList>
            <person name="Zhu Y."/>
            <person name="Xu J."/>
            <person name="Sun C."/>
            <person name="Zhou S."/>
            <person name="Xu H."/>
            <person name="Nelson D.R."/>
            <person name="Qian J."/>
            <person name="Song J."/>
            <person name="Luo H."/>
            <person name="Xiang L."/>
            <person name="Li Y."/>
            <person name="Xu Z."/>
            <person name="Ji A."/>
            <person name="Wang L."/>
            <person name="Lu S."/>
            <person name="Hayward A."/>
            <person name="Sun W."/>
            <person name="Li X."/>
            <person name="Schwartz D.C."/>
            <person name="Wang Y."/>
            <person name="Chen S."/>
        </authorList>
    </citation>
    <scope>NUCLEOTIDE SEQUENCE [LARGE SCALE GENOMIC DNA]</scope>
    <source>
        <strain evidence="2 3">ZZ0214-1</strain>
    </source>
</reference>
<evidence type="ECO:0000256" key="1">
    <source>
        <dbReference type="SAM" id="SignalP"/>
    </source>
</evidence>
<evidence type="ECO:0000313" key="2">
    <source>
        <dbReference type="EMBL" id="PIL36404.1"/>
    </source>
</evidence>
<evidence type="ECO:0000313" key="3">
    <source>
        <dbReference type="Proteomes" id="UP000230002"/>
    </source>
</evidence>
<dbReference type="AlphaFoldDB" id="A0A2G8SRM8"/>
<protein>
    <submittedName>
        <fullName evidence="2">Uncharacterized protein</fullName>
    </submittedName>
</protein>